<dbReference type="Proteomes" id="UP000801492">
    <property type="component" value="Unassembled WGS sequence"/>
</dbReference>
<comment type="caution">
    <text evidence="2">The sequence shown here is derived from an EMBL/GenBank/DDBJ whole genome shotgun (WGS) entry which is preliminary data.</text>
</comment>
<protein>
    <recommendedName>
        <fullName evidence="4">Echinoderm microtubule-associated protein-like 4</fullName>
    </recommendedName>
</protein>
<evidence type="ECO:0000313" key="2">
    <source>
        <dbReference type="EMBL" id="KAF2880890.1"/>
    </source>
</evidence>
<reference evidence="2" key="1">
    <citation type="submission" date="2019-08" db="EMBL/GenBank/DDBJ databases">
        <title>The genome of the North American firefly Photinus pyralis.</title>
        <authorList>
            <consortium name="Photinus pyralis genome working group"/>
            <person name="Fallon T.R."/>
            <person name="Sander Lower S.E."/>
            <person name="Weng J.-K."/>
        </authorList>
    </citation>
    <scope>NUCLEOTIDE SEQUENCE</scope>
    <source>
        <strain evidence="2">TRF0915ILg1</strain>
        <tissue evidence="2">Whole body</tissue>
    </source>
</reference>
<feature type="compositionally biased region" description="Polar residues" evidence="1">
    <location>
        <begin position="186"/>
        <end position="200"/>
    </location>
</feature>
<sequence length="200" mass="21855">MRLNGDPLETADENNEMLEAESRGVVGRVQDLERRVLEQGDELVCLKATLAEALRRLSILEGMRLPHSLTQVSSTPSTPVRNGIAKDQLRLRQPNISSAKTNSEPREVNRRSYAGSSLPQRRAVHYQSTGSLHSDSQSSNSVSPIPSPSPRATPLPAATKRAPPLTNNTVNTNQNTTTNGLHKRWSSTGDFNNVLISPQS</sequence>
<proteinExistence type="predicted"/>
<evidence type="ECO:0000256" key="1">
    <source>
        <dbReference type="SAM" id="MobiDB-lite"/>
    </source>
</evidence>
<dbReference type="CDD" id="cd21931">
    <property type="entry name" value="TD_EMAP-like"/>
    <property type="match status" value="1"/>
</dbReference>
<gene>
    <name evidence="2" type="ORF">ILUMI_25289</name>
</gene>
<name>A0A8K0FWA8_IGNLU</name>
<evidence type="ECO:0008006" key="4">
    <source>
        <dbReference type="Google" id="ProtNLM"/>
    </source>
</evidence>
<feature type="compositionally biased region" description="Low complexity" evidence="1">
    <location>
        <begin position="166"/>
        <end position="179"/>
    </location>
</feature>
<dbReference type="OrthoDB" id="47802at2759"/>
<organism evidence="2 3">
    <name type="scientific">Ignelater luminosus</name>
    <name type="common">Cucubano</name>
    <name type="synonym">Pyrophorus luminosus</name>
    <dbReference type="NCBI Taxonomy" id="2038154"/>
    <lineage>
        <taxon>Eukaryota</taxon>
        <taxon>Metazoa</taxon>
        <taxon>Ecdysozoa</taxon>
        <taxon>Arthropoda</taxon>
        <taxon>Hexapoda</taxon>
        <taxon>Insecta</taxon>
        <taxon>Pterygota</taxon>
        <taxon>Neoptera</taxon>
        <taxon>Endopterygota</taxon>
        <taxon>Coleoptera</taxon>
        <taxon>Polyphaga</taxon>
        <taxon>Elateriformia</taxon>
        <taxon>Elateroidea</taxon>
        <taxon>Elateridae</taxon>
        <taxon>Agrypninae</taxon>
        <taxon>Pyrophorini</taxon>
        <taxon>Ignelater</taxon>
    </lineage>
</organism>
<dbReference type="InterPro" id="IPR049813">
    <property type="entry name" value="Elp-1-like_TD"/>
</dbReference>
<dbReference type="EMBL" id="VTPC01090891">
    <property type="protein sequence ID" value="KAF2880890.1"/>
    <property type="molecule type" value="Genomic_DNA"/>
</dbReference>
<dbReference type="AlphaFoldDB" id="A0A8K0FWA8"/>
<feature type="non-terminal residue" evidence="2">
    <location>
        <position position="200"/>
    </location>
</feature>
<feature type="region of interest" description="Disordered" evidence="1">
    <location>
        <begin position="91"/>
        <end position="200"/>
    </location>
</feature>
<keyword evidence="3" id="KW-1185">Reference proteome</keyword>
<feature type="compositionally biased region" description="Low complexity" evidence="1">
    <location>
        <begin position="131"/>
        <end position="144"/>
    </location>
</feature>
<accession>A0A8K0FWA8</accession>
<evidence type="ECO:0000313" key="3">
    <source>
        <dbReference type="Proteomes" id="UP000801492"/>
    </source>
</evidence>